<reference evidence="3" key="1">
    <citation type="submission" date="2017-01" db="EMBL/GenBank/DDBJ databases">
        <authorList>
            <person name="Wang Y."/>
            <person name="White M."/>
            <person name="Kvist S."/>
            <person name="Moncalvo J.-M."/>
        </authorList>
    </citation>
    <scope>NUCLEOTIDE SEQUENCE [LARGE SCALE GENOMIC DNA]</scope>
    <source>
        <strain evidence="3">ID-206-W2</strain>
    </source>
</reference>
<dbReference type="AlphaFoldDB" id="A0A1R1XG16"/>
<feature type="non-terminal residue" evidence="2">
    <location>
        <position position="50"/>
    </location>
</feature>
<organism evidence="2 3">
    <name type="scientific">Smittium culicis</name>
    <dbReference type="NCBI Taxonomy" id="133412"/>
    <lineage>
        <taxon>Eukaryota</taxon>
        <taxon>Fungi</taxon>
        <taxon>Fungi incertae sedis</taxon>
        <taxon>Zoopagomycota</taxon>
        <taxon>Kickxellomycotina</taxon>
        <taxon>Harpellomycetes</taxon>
        <taxon>Harpellales</taxon>
        <taxon>Legeriomycetaceae</taxon>
        <taxon>Smittium</taxon>
    </lineage>
</organism>
<gene>
    <name evidence="2" type="ORF">AYI69_g8964</name>
</gene>
<evidence type="ECO:0000313" key="3">
    <source>
        <dbReference type="Proteomes" id="UP000187429"/>
    </source>
</evidence>
<dbReference type="EMBL" id="LSSM01005036">
    <property type="protein sequence ID" value="OMJ13546.1"/>
    <property type="molecule type" value="Genomic_DNA"/>
</dbReference>
<accession>A0A1R1XG16</accession>
<protein>
    <submittedName>
        <fullName evidence="2">Uncharacterized protein</fullName>
    </submittedName>
</protein>
<evidence type="ECO:0000256" key="1">
    <source>
        <dbReference type="SAM" id="MobiDB-lite"/>
    </source>
</evidence>
<proteinExistence type="predicted"/>
<feature type="compositionally biased region" description="Basic and acidic residues" evidence="1">
    <location>
        <begin position="40"/>
        <end position="50"/>
    </location>
</feature>
<feature type="region of interest" description="Disordered" evidence="1">
    <location>
        <begin position="30"/>
        <end position="50"/>
    </location>
</feature>
<feature type="compositionally biased region" description="Polar residues" evidence="1">
    <location>
        <begin position="30"/>
        <end position="39"/>
    </location>
</feature>
<comment type="caution">
    <text evidence="2">The sequence shown here is derived from an EMBL/GenBank/DDBJ whole genome shotgun (WGS) entry which is preliminary data.</text>
</comment>
<name>A0A1R1XG16_9FUNG</name>
<dbReference type="Proteomes" id="UP000187429">
    <property type="component" value="Unassembled WGS sequence"/>
</dbReference>
<evidence type="ECO:0000313" key="2">
    <source>
        <dbReference type="EMBL" id="OMJ13546.1"/>
    </source>
</evidence>
<keyword evidence="3" id="KW-1185">Reference proteome</keyword>
<sequence>MSDRNPNYLPVNISEFESLTKEHVKNPLSSGFFSAQDSWPQEKKDLVASR</sequence>